<evidence type="ECO:0000313" key="2">
    <source>
        <dbReference type="Proteomes" id="UP001594351"/>
    </source>
</evidence>
<reference evidence="1 2" key="1">
    <citation type="submission" date="2024-09" db="EMBL/GenBank/DDBJ databases">
        <title>Laminarin stimulates single cell rates of sulfate reduction while oxygen inhibits transcriptomic activity in coastal marine sediment.</title>
        <authorList>
            <person name="Lindsay M."/>
            <person name="Orcutt B."/>
            <person name="Emerson D."/>
            <person name="Stepanauskas R."/>
            <person name="D'Angelo T."/>
        </authorList>
    </citation>
    <scope>NUCLEOTIDE SEQUENCE [LARGE SCALE GENOMIC DNA]</scope>
    <source>
        <strain evidence="1">SAG AM-311-K15</strain>
    </source>
</reference>
<dbReference type="Proteomes" id="UP001594351">
    <property type="component" value="Unassembled WGS sequence"/>
</dbReference>
<evidence type="ECO:0008006" key="3">
    <source>
        <dbReference type="Google" id="ProtNLM"/>
    </source>
</evidence>
<protein>
    <recommendedName>
        <fullName evidence="3">Outer membrane protein beta-barrel domain-containing protein</fullName>
    </recommendedName>
</protein>
<gene>
    <name evidence="1" type="ORF">ACFL27_04310</name>
</gene>
<sequence length="214" mass="24728">MRIRSLITTIFCLSLILLWGIQAEAFGLGYNVPLAVGSADWDNDTYQNEQDYDTEHVGFGLVIDTNLAGDHVFNYRFTLSYQRVNHEKKISFWESGAERSITLEKEFEGYEFGHTFGIGVLRTPIIRFWLGPEIRFARYEIEEQFEDDDNFYGFGIGPTFGLNINPGSLITLSVKTGYMMMSYIGDELNDEELLFLNFGLIFRIRDSFQNPHQH</sequence>
<name>A0ABV6YT82_UNCC1</name>
<organism evidence="1 2">
    <name type="scientific">candidate division CSSED10-310 bacterium</name>
    <dbReference type="NCBI Taxonomy" id="2855610"/>
    <lineage>
        <taxon>Bacteria</taxon>
        <taxon>Bacteria division CSSED10-310</taxon>
    </lineage>
</organism>
<proteinExistence type="predicted"/>
<comment type="caution">
    <text evidence="1">The sequence shown here is derived from an EMBL/GenBank/DDBJ whole genome shotgun (WGS) entry which is preliminary data.</text>
</comment>
<keyword evidence="2" id="KW-1185">Reference proteome</keyword>
<dbReference type="EMBL" id="JBHPBY010000037">
    <property type="protein sequence ID" value="MFC1849414.1"/>
    <property type="molecule type" value="Genomic_DNA"/>
</dbReference>
<accession>A0ABV6YT82</accession>
<evidence type="ECO:0000313" key="1">
    <source>
        <dbReference type="EMBL" id="MFC1849414.1"/>
    </source>
</evidence>